<evidence type="ECO:0000256" key="1">
    <source>
        <dbReference type="ARBA" id="ARBA00022908"/>
    </source>
</evidence>
<dbReference type="SUPFAM" id="SSF56349">
    <property type="entry name" value="DNA breaking-rejoining enzymes"/>
    <property type="match status" value="1"/>
</dbReference>
<gene>
    <name evidence="4" type="ordered locus">AMEC673_10200</name>
</gene>
<dbReference type="KEGG" id="amg:AMEC673_10200"/>
<dbReference type="InterPro" id="IPR002104">
    <property type="entry name" value="Integrase_catalytic"/>
</dbReference>
<dbReference type="Pfam" id="PF00589">
    <property type="entry name" value="Phage_integrase"/>
    <property type="match status" value="1"/>
</dbReference>
<dbReference type="Gene3D" id="1.10.443.10">
    <property type="entry name" value="Intergrase catalytic core"/>
    <property type="match status" value="1"/>
</dbReference>
<evidence type="ECO:0000256" key="2">
    <source>
        <dbReference type="ARBA" id="ARBA00023172"/>
    </source>
</evidence>
<dbReference type="PANTHER" id="PTHR30349">
    <property type="entry name" value="PHAGE INTEGRASE-RELATED"/>
    <property type="match status" value="1"/>
</dbReference>
<dbReference type="InterPro" id="IPR011010">
    <property type="entry name" value="DNA_brk_join_enz"/>
</dbReference>
<keyword evidence="1" id="KW-0229">DNA integration</keyword>
<evidence type="ECO:0000259" key="3">
    <source>
        <dbReference type="PROSITE" id="PS51898"/>
    </source>
</evidence>
<name>A0AB32ZZG2_ALTME</name>
<evidence type="ECO:0000313" key="4">
    <source>
        <dbReference type="EMBL" id="AFT74734.1"/>
    </source>
</evidence>
<sequence>MAEVHAVKDKETISLISHLLTIRFSKQMSLIWQLGINTALRISDLLSIKFSDINDNRLTIRESKTGKVASIALNDKALALIKDIKAQFPGHQFVFQSYRSRYAQSSAPKPLSRRAVSNALDQIGQEVRLRLGTHSMRKTRGYHLYRETGDIARVMKMLRHSSEAQTLRYIGITQDEIDNDFRELVL</sequence>
<dbReference type="InterPro" id="IPR050090">
    <property type="entry name" value="Tyrosine_recombinase_XerCD"/>
</dbReference>
<dbReference type="GO" id="GO:0003677">
    <property type="term" value="F:DNA binding"/>
    <property type="evidence" value="ECO:0007669"/>
    <property type="project" value="InterPro"/>
</dbReference>
<accession>A0AB32ZZG2</accession>
<organism evidence="4 5">
    <name type="scientific">Alteromonas macleodii (strain English Channel 673)</name>
    <dbReference type="NCBI Taxonomy" id="1004788"/>
    <lineage>
        <taxon>Bacteria</taxon>
        <taxon>Pseudomonadati</taxon>
        <taxon>Pseudomonadota</taxon>
        <taxon>Gammaproteobacteria</taxon>
        <taxon>Alteromonadales</taxon>
        <taxon>Alteromonadaceae</taxon>
        <taxon>Alteromonas/Salinimonas group</taxon>
        <taxon>Alteromonas</taxon>
    </lineage>
</organism>
<evidence type="ECO:0000313" key="5">
    <source>
        <dbReference type="Proteomes" id="UP000006296"/>
    </source>
</evidence>
<dbReference type="GO" id="GO:0015074">
    <property type="term" value="P:DNA integration"/>
    <property type="evidence" value="ECO:0007669"/>
    <property type="project" value="UniProtKB-KW"/>
</dbReference>
<dbReference type="AlphaFoldDB" id="A0AB32ZZG2"/>
<proteinExistence type="predicted"/>
<dbReference type="Proteomes" id="UP000006296">
    <property type="component" value="Chromosome"/>
</dbReference>
<dbReference type="PROSITE" id="PS51898">
    <property type="entry name" value="TYR_RECOMBINASE"/>
    <property type="match status" value="1"/>
</dbReference>
<dbReference type="GO" id="GO:0006310">
    <property type="term" value="P:DNA recombination"/>
    <property type="evidence" value="ECO:0007669"/>
    <property type="project" value="UniProtKB-KW"/>
</dbReference>
<reference evidence="5" key="1">
    <citation type="journal article" date="2012" name="Sci. Rep.">
        <title>Genomes of surface isolates of Alteromonas macleodii: the life of a widespread marine opportunistic copiotroph.</title>
        <authorList>
            <person name="Lopez-Perez M."/>
            <person name="Gonzaga A."/>
            <person name="Martin-Cuadrado A.B."/>
            <person name="Onyshchenko O."/>
            <person name="Ghavidel A."/>
            <person name="Ghai R."/>
            <person name="Rodriguez-Valera F."/>
        </authorList>
    </citation>
    <scope>NUCLEOTIDE SEQUENCE [LARGE SCALE GENOMIC DNA]</scope>
    <source>
        <strain evidence="5">English Channel 673</strain>
    </source>
</reference>
<dbReference type="EMBL" id="CP003844">
    <property type="protein sequence ID" value="AFT74734.1"/>
    <property type="molecule type" value="Genomic_DNA"/>
</dbReference>
<protein>
    <submittedName>
        <fullName evidence="4">Integrase family protein</fullName>
    </submittedName>
</protein>
<feature type="domain" description="Tyr recombinase" evidence="3">
    <location>
        <begin position="2"/>
        <end position="182"/>
    </location>
</feature>
<keyword evidence="2" id="KW-0233">DNA recombination</keyword>
<dbReference type="PANTHER" id="PTHR30349:SF82">
    <property type="entry name" value="INTEGRASE_RECOMBINASE YOEC-RELATED"/>
    <property type="match status" value="1"/>
</dbReference>
<dbReference type="InterPro" id="IPR013762">
    <property type="entry name" value="Integrase-like_cat_sf"/>
</dbReference>
<dbReference type="RefSeq" id="WP_014976639.1">
    <property type="nucleotide sequence ID" value="NC_018678.1"/>
</dbReference>